<keyword evidence="2" id="KW-1133">Transmembrane helix</keyword>
<feature type="region of interest" description="Disordered" evidence="1">
    <location>
        <begin position="252"/>
        <end position="312"/>
    </location>
</feature>
<evidence type="ECO:0000313" key="3">
    <source>
        <dbReference type="Proteomes" id="UP000887574"/>
    </source>
</evidence>
<protein>
    <submittedName>
        <fullName evidence="4">Uncharacterized protein</fullName>
    </submittedName>
</protein>
<evidence type="ECO:0000256" key="1">
    <source>
        <dbReference type="SAM" id="MobiDB-lite"/>
    </source>
</evidence>
<keyword evidence="3" id="KW-1185">Reference proteome</keyword>
<dbReference type="WBParaSite" id="jg20740">
    <property type="protein sequence ID" value="jg20740"/>
    <property type="gene ID" value="jg20740"/>
</dbReference>
<evidence type="ECO:0000256" key="2">
    <source>
        <dbReference type="SAM" id="Phobius"/>
    </source>
</evidence>
<feature type="transmembrane region" description="Helical" evidence="2">
    <location>
        <begin position="176"/>
        <end position="195"/>
    </location>
</feature>
<keyword evidence="2" id="KW-0472">Membrane</keyword>
<feature type="transmembrane region" description="Helical" evidence="2">
    <location>
        <begin position="207"/>
        <end position="235"/>
    </location>
</feature>
<keyword evidence="2" id="KW-0812">Transmembrane</keyword>
<proteinExistence type="predicted"/>
<reference evidence="4" key="1">
    <citation type="submission" date="2022-11" db="UniProtKB">
        <authorList>
            <consortium name="WormBaseParasite"/>
        </authorList>
    </citation>
    <scope>IDENTIFICATION</scope>
</reference>
<accession>A0A915DJT0</accession>
<organism evidence="3 4">
    <name type="scientific">Ditylenchus dipsaci</name>
    <dbReference type="NCBI Taxonomy" id="166011"/>
    <lineage>
        <taxon>Eukaryota</taxon>
        <taxon>Metazoa</taxon>
        <taxon>Ecdysozoa</taxon>
        <taxon>Nematoda</taxon>
        <taxon>Chromadorea</taxon>
        <taxon>Rhabditida</taxon>
        <taxon>Tylenchina</taxon>
        <taxon>Tylenchomorpha</taxon>
        <taxon>Sphaerularioidea</taxon>
        <taxon>Anguinidae</taxon>
        <taxon>Anguininae</taxon>
        <taxon>Ditylenchus</taxon>
    </lineage>
</organism>
<evidence type="ECO:0000313" key="4">
    <source>
        <dbReference type="WBParaSite" id="jg20740"/>
    </source>
</evidence>
<dbReference type="AlphaFoldDB" id="A0A915DJT0"/>
<feature type="compositionally biased region" description="Low complexity" evidence="1">
    <location>
        <begin position="278"/>
        <end position="289"/>
    </location>
</feature>
<name>A0A915DJT0_9BILA</name>
<dbReference type="Proteomes" id="UP000887574">
    <property type="component" value="Unplaced"/>
</dbReference>
<sequence>MEEEESEDRSIQTHIPNCWPSNANGWSPSDYLDLLFTAPISHLLLLLFVVNIVDRQHSLDAHLLVSGIHQLNYYPSFFRCMNRVEEVEEEESLDYSLSVSSLNHQMAPESGNGTLQGAERIGKVSSISSIDSIDPDQEAYFSDCPSETDLDRLSMCLSEVSSDAADRKKPSLFSDIIQAQLALWTLIFSIFYSYAWQQHRKKFLLSLFFVVPPVILVCCTISSLLTTIVILGRVFSAPLSIQQMFRMGKPDEDEVQTNLGSNYGGSGNLRRKRSMSGNSCHSTNSNRSSSCEELPKPVCRKHSTSQHGGSSLSLVCGTPTSPLGNGFANGFTASHNGFGHSYSNGLNSRSLSVSGTAPKLSYQYSHSAGGGDLHQKNL</sequence>